<dbReference type="AlphaFoldDB" id="A0A9X1NDJ4"/>
<comment type="caution">
    <text evidence="4">The sequence shown here is derived from an EMBL/GenBank/DDBJ whole genome shotgun (WGS) entry which is preliminary data.</text>
</comment>
<evidence type="ECO:0000259" key="2">
    <source>
        <dbReference type="Pfam" id="PF07510"/>
    </source>
</evidence>
<feature type="domain" description="DUF7662" evidence="3">
    <location>
        <begin position="648"/>
        <end position="720"/>
    </location>
</feature>
<dbReference type="PANTHER" id="PTHR35149:SF1">
    <property type="entry name" value="DUF5655 DOMAIN-CONTAINING PROTEIN"/>
    <property type="match status" value="1"/>
</dbReference>
<evidence type="ECO:0000313" key="5">
    <source>
        <dbReference type="Proteomes" id="UP001138997"/>
    </source>
</evidence>
<feature type="domain" description="GmrSD restriction endonucleases C-terminal" evidence="2">
    <location>
        <begin position="447"/>
        <end position="601"/>
    </location>
</feature>
<dbReference type="InterPro" id="IPR056079">
    <property type="entry name" value="DUF7662"/>
</dbReference>
<dbReference type="InterPro" id="IPR011089">
    <property type="entry name" value="GmrSD_C"/>
</dbReference>
<keyword evidence="5" id="KW-1185">Reference proteome</keyword>
<dbReference type="InterPro" id="IPR004919">
    <property type="entry name" value="GmrSD_N"/>
</dbReference>
<evidence type="ECO:0000259" key="3">
    <source>
        <dbReference type="Pfam" id="PF24698"/>
    </source>
</evidence>
<keyword evidence="4" id="KW-0255">Endonuclease</keyword>
<name>A0A9X1NDJ4_9ACTN</name>
<dbReference type="Pfam" id="PF07510">
    <property type="entry name" value="GmrSD_C"/>
    <property type="match status" value="1"/>
</dbReference>
<dbReference type="RefSeq" id="WP_231443785.1">
    <property type="nucleotide sequence ID" value="NZ_JAJOMB010000010.1"/>
</dbReference>
<dbReference type="Proteomes" id="UP001138997">
    <property type="component" value="Unassembled WGS sequence"/>
</dbReference>
<dbReference type="Pfam" id="PF03235">
    <property type="entry name" value="GmrSD_N"/>
    <property type="match status" value="1"/>
</dbReference>
<keyword evidence="4" id="KW-0378">Hydrolase</keyword>
<protein>
    <submittedName>
        <fullName evidence="4">DUF262 domain-containing HNH endonuclease family protein</fullName>
    </submittedName>
</protein>
<feature type="domain" description="GmrSD restriction endonucleases N-terminal" evidence="1">
    <location>
        <begin position="11"/>
        <end position="247"/>
    </location>
</feature>
<dbReference type="Pfam" id="PF24698">
    <property type="entry name" value="DUF7662"/>
    <property type="match status" value="1"/>
</dbReference>
<dbReference type="PANTHER" id="PTHR35149">
    <property type="entry name" value="SLL5132 PROTEIN"/>
    <property type="match status" value="1"/>
</dbReference>
<gene>
    <name evidence="4" type="ORF">LR394_18980</name>
</gene>
<sequence length="727" mass="81699">MQAQTHSPTGIFGNQIRYVVPLFQRPYVWSEGEQWAPLWEDVCSVADAVLQAPAPMGYGGPTVAPHFLGAIVLEQQATLAGYIAVRHVIDGQQRLTTLQILLDAVQEVVEAHGRSVDAQALHSMVTNNPAVTQAPEETFKVWPTSRDQQVFRLVMDNDQQVPPELAENAIAQAHRFFRTKTLEWSGVATEPEQAAERLGALAQTLAHHLRMVVIDLEPGDNAQVIFETLNHRGTPLLAADLIKNYLFQVATAQNADLEKLYAQFWAQFDNEYWRAPVAQGRLYRPRIDVFLNYWLTVKLLKEVATDRIFVEFRDLVRREQSPVAEIMNELAEAASIYESLDKLPESSVPARFHYRVVKALDSAAVTPFLLWLLRWNQDALRISERDRALNAVESWIVRRTLCRLTNQGVNRVVVELLRTLVRSGSPSNAGALTEEFLGAQTADSRLWPDDEWFIRSLSEEPLYKMLTRGRLRMIIEALEDDVRSEKSEAGRCPRNLTVEHVMPQEWKAHWDDGRDLIEAAQRDQLVQTLGNLTLLTGKLNSSVSNGPWTMVDASGNVLEDVGKRAALLRHSTLKLNAYLIVDHPKKWTDDDIRSRGLDMATRATEIWSRPGGLEQNAPLVSPRIVTLAGADAGGEPVPSPVVQHTGRYRALWDWLQRQHLDLVTVSFEDVEEVLNFKLPASARNYPAFWIGREGGGIRGAIADAGWRAAGVNVVDEHVTFVRGQADF</sequence>
<organism evidence="4 5">
    <name type="scientific">Kineosporia babensis</name>
    <dbReference type="NCBI Taxonomy" id="499548"/>
    <lineage>
        <taxon>Bacteria</taxon>
        <taxon>Bacillati</taxon>
        <taxon>Actinomycetota</taxon>
        <taxon>Actinomycetes</taxon>
        <taxon>Kineosporiales</taxon>
        <taxon>Kineosporiaceae</taxon>
        <taxon>Kineosporia</taxon>
    </lineage>
</organism>
<reference evidence="4" key="1">
    <citation type="submission" date="2021-11" db="EMBL/GenBank/DDBJ databases">
        <title>Streptomyces corallinus and Kineosporia corallina sp. nov., two new coral-derived marine actinobacteria.</title>
        <authorList>
            <person name="Buangrab K."/>
            <person name="Sutthacheep M."/>
            <person name="Yeemin T."/>
            <person name="Harunari E."/>
            <person name="Igarashi Y."/>
            <person name="Sripreechasak P."/>
            <person name="Kanchanasin P."/>
            <person name="Tanasupawat S."/>
            <person name="Phongsopitanun W."/>
        </authorList>
    </citation>
    <scope>NUCLEOTIDE SEQUENCE</scope>
    <source>
        <strain evidence="4">JCM 31032</strain>
    </source>
</reference>
<proteinExistence type="predicted"/>
<evidence type="ECO:0000313" key="4">
    <source>
        <dbReference type="EMBL" id="MCD5312997.1"/>
    </source>
</evidence>
<evidence type="ECO:0000259" key="1">
    <source>
        <dbReference type="Pfam" id="PF03235"/>
    </source>
</evidence>
<keyword evidence="4" id="KW-0540">Nuclease</keyword>
<dbReference type="GO" id="GO:0004519">
    <property type="term" value="F:endonuclease activity"/>
    <property type="evidence" value="ECO:0007669"/>
    <property type="project" value="UniProtKB-KW"/>
</dbReference>
<dbReference type="EMBL" id="JAJOMB010000010">
    <property type="protein sequence ID" value="MCD5312997.1"/>
    <property type="molecule type" value="Genomic_DNA"/>
</dbReference>
<accession>A0A9X1NDJ4</accession>